<accession>A0A2K1Y6P4</accession>
<dbReference type="AlphaFoldDB" id="A0A2K1Y6P4"/>
<keyword evidence="2" id="KW-1185">Reference proteome</keyword>
<sequence>MPVSSCLLLLHSYPSFLKHDTSPVQWLPVHPPAFSSLGHVSSEPHSHHDQWLTLTQLLHPARLILVKLLHWRFGPLVEMRTSKLSDSEL</sequence>
<gene>
    <name evidence="1" type="ORF">POPTR_012G001200</name>
</gene>
<dbReference type="Proteomes" id="UP000006729">
    <property type="component" value="Chromosome 12"/>
</dbReference>
<protein>
    <submittedName>
        <fullName evidence="1">Uncharacterized protein</fullName>
    </submittedName>
</protein>
<reference evidence="1 2" key="1">
    <citation type="journal article" date="2006" name="Science">
        <title>The genome of black cottonwood, Populus trichocarpa (Torr. &amp; Gray).</title>
        <authorList>
            <person name="Tuskan G.A."/>
            <person name="Difazio S."/>
            <person name="Jansson S."/>
            <person name="Bohlmann J."/>
            <person name="Grigoriev I."/>
            <person name="Hellsten U."/>
            <person name="Putnam N."/>
            <person name="Ralph S."/>
            <person name="Rombauts S."/>
            <person name="Salamov A."/>
            <person name="Schein J."/>
            <person name="Sterck L."/>
            <person name="Aerts A."/>
            <person name="Bhalerao R.R."/>
            <person name="Bhalerao R.P."/>
            <person name="Blaudez D."/>
            <person name="Boerjan W."/>
            <person name="Brun A."/>
            <person name="Brunner A."/>
            <person name="Busov V."/>
            <person name="Campbell M."/>
            <person name="Carlson J."/>
            <person name="Chalot M."/>
            <person name="Chapman J."/>
            <person name="Chen G.L."/>
            <person name="Cooper D."/>
            <person name="Coutinho P.M."/>
            <person name="Couturier J."/>
            <person name="Covert S."/>
            <person name="Cronk Q."/>
            <person name="Cunningham R."/>
            <person name="Davis J."/>
            <person name="Degroeve S."/>
            <person name="Dejardin A."/>
            <person name="Depamphilis C."/>
            <person name="Detter J."/>
            <person name="Dirks B."/>
            <person name="Dubchak I."/>
            <person name="Duplessis S."/>
            <person name="Ehlting J."/>
            <person name="Ellis B."/>
            <person name="Gendler K."/>
            <person name="Goodstein D."/>
            <person name="Gribskov M."/>
            <person name="Grimwood J."/>
            <person name="Groover A."/>
            <person name="Gunter L."/>
            <person name="Hamberger B."/>
            <person name="Heinze B."/>
            <person name="Helariutta Y."/>
            <person name="Henrissat B."/>
            <person name="Holligan D."/>
            <person name="Holt R."/>
            <person name="Huang W."/>
            <person name="Islam-Faridi N."/>
            <person name="Jones S."/>
            <person name="Jones-Rhoades M."/>
            <person name="Jorgensen R."/>
            <person name="Joshi C."/>
            <person name="Kangasjarvi J."/>
            <person name="Karlsson J."/>
            <person name="Kelleher C."/>
            <person name="Kirkpatrick R."/>
            <person name="Kirst M."/>
            <person name="Kohler A."/>
            <person name="Kalluri U."/>
            <person name="Larimer F."/>
            <person name="Leebens-Mack J."/>
            <person name="Leple J.C."/>
            <person name="Locascio P."/>
            <person name="Lou Y."/>
            <person name="Lucas S."/>
            <person name="Martin F."/>
            <person name="Montanini B."/>
            <person name="Napoli C."/>
            <person name="Nelson D.R."/>
            <person name="Nelson C."/>
            <person name="Nieminen K."/>
            <person name="Nilsson O."/>
            <person name="Pereda V."/>
            <person name="Peter G."/>
            <person name="Philippe R."/>
            <person name="Pilate G."/>
            <person name="Poliakov A."/>
            <person name="Razumovskaya J."/>
            <person name="Richardson P."/>
            <person name="Rinaldi C."/>
            <person name="Ritland K."/>
            <person name="Rouze P."/>
            <person name="Ryaboy D."/>
            <person name="Schmutz J."/>
            <person name="Schrader J."/>
            <person name="Segerman B."/>
            <person name="Shin H."/>
            <person name="Siddiqui A."/>
            <person name="Sterky F."/>
            <person name="Terry A."/>
            <person name="Tsai C.J."/>
            <person name="Uberbacher E."/>
            <person name="Unneberg P."/>
            <person name="Vahala J."/>
            <person name="Wall K."/>
            <person name="Wessler S."/>
            <person name="Yang G."/>
            <person name="Yin T."/>
            <person name="Douglas C."/>
            <person name="Marra M."/>
            <person name="Sandberg G."/>
            <person name="Van de Peer Y."/>
            <person name="Rokhsar D."/>
        </authorList>
    </citation>
    <scope>NUCLEOTIDE SEQUENCE [LARGE SCALE GENOMIC DNA]</scope>
    <source>
        <strain evidence="2">cv. Nisqually</strain>
    </source>
</reference>
<dbReference type="InParanoid" id="A0A2K1Y6P4"/>
<proteinExistence type="predicted"/>
<evidence type="ECO:0000313" key="1">
    <source>
        <dbReference type="EMBL" id="PNT08668.1"/>
    </source>
</evidence>
<name>A0A2K1Y6P4_POPTR</name>
<evidence type="ECO:0000313" key="2">
    <source>
        <dbReference type="Proteomes" id="UP000006729"/>
    </source>
</evidence>
<organism evidence="1 2">
    <name type="scientific">Populus trichocarpa</name>
    <name type="common">Western balsam poplar</name>
    <name type="synonym">Populus balsamifera subsp. trichocarpa</name>
    <dbReference type="NCBI Taxonomy" id="3694"/>
    <lineage>
        <taxon>Eukaryota</taxon>
        <taxon>Viridiplantae</taxon>
        <taxon>Streptophyta</taxon>
        <taxon>Embryophyta</taxon>
        <taxon>Tracheophyta</taxon>
        <taxon>Spermatophyta</taxon>
        <taxon>Magnoliopsida</taxon>
        <taxon>eudicotyledons</taxon>
        <taxon>Gunneridae</taxon>
        <taxon>Pentapetalae</taxon>
        <taxon>rosids</taxon>
        <taxon>fabids</taxon>
        <taxon>Malpighiales</taxon>
        <taxon>Salicaceae</taxon>
        <taxon>Saliceae</taxon>
        <taxon>Populus</taxon>
    </lineage>
</organism>
<dbReference type="EMBL" id="CM009301">
    <property type="protein sequence ID" value="PNT08668.1"/>
    <property type="molecule type" value="Genomic_DNA"/>
</dbReference>